<evidence type="ECO:0000256" key="1">
    <source>
        <dbReference type="ARBA" id="ARBA00004170"/>
    </source>
</evidence>
<dbReference type="Gene3D" id="3.80.10.10">
    <property type="entry name" value="Ribonuclease Inhibitor"/>
    <property type="match status" value="4"/>
</dbReference>
<evidence type="ECO:0000259" key="29">
    <source>
        <dbReference type="PROSITE" id="PS50011"/>
    </source>
</evidence>
<keyword evidence="22" id="KW-0675">Receptor</keyword>
<dbReference type="GO" id="GO:0005886">
    <property type="term" value="C:plasma membrane"/>
    <property type="evidence" value="ECO:0007669"/>
    <property type="project" value="UniProtKB-SubCell"/>
</dbReference>
<keyword evidence="18 27" id="KW-0067">ATP-binding</keyword>
<keyword evidence="12 28" id="KW-0812">Transmembrane</keyword>
<keyword evidence="17" id="KW-0611">Plant defense</keyword>
<dbReference type="FunFam" id="3.30.200.20:FF:000309">
    <property type="entry name" value="Leucine-rich repeat receptor protein kinase MSP1"/>
    <property type="match status" value="1"/>
</dbReference>
<evidence type="ECO:0000256" key="24">
    <source>
        <dbReference type="ARBA" id="ARBA00038043"/>
    </source>
</evidence>
<dbReference type="FunFam" id="3.80.10.10:FF:000400">
    <property type="entry name" value="Nuclear pore complex protein NUP107"/>
    <property type="match status" value="1"/>
</dbReference>
<sequence>MFFFSHLRLTHSQVSNFFVLGFLAFTATVTLGYEVAQDQTSSLLVWKASFDNQSQAFLSSWITDTNPCMWVGIVCDNSKSISTINITNLGLKGTLHSLNFSSFTNLLSLDISNNSFNGSIPNQIGNLTNLAILNFTLNQLSGYIPKEIGELRKLRYLLFGSNHLSGSIPPTIGMLINLIELDMSDNSLSGTIPSIRNLRNLEQLRLFNNSLSGYIPNELGKLDALVSIMLSNNILYGPIPPSIGDLVNLTNFELENNTISGSIPSTLGNLTKLTGFNMGTNNLSGSIPNELGNLVNLIAINLAINNLSGPVPSTFGNLTKLQFLLLYENKLEGRLPPAFNNFTNFQSLQLSSNSFTGPLPQQICLGGLLRKFSANHNFFTGPIPISLNNCSSLGRLNLAGNLLSGNIINDFGVSPRLYFVELSNNNFYGHLSPNWAKCPNLTSLRISNNNLSGVIPPELGQAPKLQVLDLSSNHLTGKIPTELCNLSSLFELSISNNDLSGSIPVAIGSLMELKILKLAANKLSGSIPTQVGTVQNLVHLNLSKNKFMKGIPFELNQLQYLESLDLSWNLLNGQIPETLARLEKLDMLNLSHNNLSGSIPSDFKDMLSLRYVDISNNQLEGPIPNNPAFLRAPVDALKNNKGLCGNVSGLMVCHETSHNRHGQKKKTMILALSFTLGALMLVVIVAGVLLCIHWQSPRKSEKQATEEHSQEHFSIWSYDGKIMFENIIRATEQFDDKYIIGEGGTGAVYKAKLPKGQIVAVKKFQAEVDMEMLDLKSFTSEVRALTELKHRHIVKLHGFCSHSRFTFLVYEFLEGGSLDKVLNNDTHAMMFDWNRRVNVVKGVADALYYMHHGCSPPIIHRDISSKNVLLNLEFEARVSDFGTAKFLNPDSHNFTSFAGTCGYSAPELAYTMEVNEKCDVFSFGVVCLEIIMGKHPGDLISSMYSSSGKPKVSNLLLMDVLDQRLPHPLMPIDEDVILVAKIGFACLNETPRFRPTMEQVYNQFVMPKSAMVDPFPMITLGQLLK</sequence>
<proteinExistence type="inferred from homology"/>
<evidence type="ECO:0000256" key="19">
    <source>
        <dbReference type="ARBA" id="ARBA00022989"/>
    </source>
</evidence>
<dbReference type="EC" id="2.7.11.1" evidence="5"/>
<dbReference type="Gene3D" id="3.30.200.20">
    <property type="entry name" value="Phosphorylase Kinase, domain 1"/>
    <property type="match status" value="1"/>
</dbReference>
<evidence type="ECO:0000256" key="18">
    <source>
        <dbReference type="ARBA" id="ARBA00022840"/>
    </source>
</evidence>
<feature type="transmembrane region" description="Helical" evidence="28">
    <location>
        <begin position="668"/>
        <end position="692"/>
    </location>
</feature>
<evidence type="ECO:0000256" key="25">
    <source>
        <dbReference type="ARBA" id="ARBA00047899"/>
    </source>
</evidence>
<dbReference type="InterPro" id="IPR017441">
    <property type="entry name" value="Protein_kinase_ATP_BS"/>
</dbReference>
<keyword evidence="9" id="KW-0597">Phosphoprotein</keyword>
<gene>
    <name evidence="30" type="ORF">LLUT_LOCUS18651</name>
</gene>
<keyword evidence="14" id="KW-0677">Repeat</keyword>
<dbReference type="InterPro" id="IPR008266">
    <property type="entry name" value="Tyr_kinase_AS"/>
</dbReference>
<evidence type="ECO:0000256" key="10">
    <source>
        <dbReference type="ARBA" id="ARBA00022614"/>
    </source>
</evidence>
<keyword evidence="13" id="KW-0732">Signal</keyword>
<dbReference type="SUPFAM" id="SSF52058">
    <property type="entry name" value="L domain-like"/>
    <property type="match status" value="1"/>
</dbReference>
<dbReference type="FunFam" id="1.10.510.10:FF:000445">
    <property type="entry name" value="MDIS1-interacting receptor like kinase 2"/>
    <property type="match status" value="1"/>
</dbReference>
<evidence type="ECO:0000256" key="28">
    <source>
        <dbReference type="SAM" id="Phobius"/>
    </source>
</evidence>
<dbReference type="PRINTS" id="PR00019">
    <property type="entry name" value="LEURICHRPT"/>
</dbReference>
<evidence type="ECO:0000256" key="27">
    <source>
        <dbReference type="PROSITE-ProRule" id="PRU10141"/>
    </source>
</evidence>
<dbReference type="PROSITE" id="PS51450">
    <property type="entry name" value="LRR"/>
    <property type="match status" value="1"/>
</dbReference>
<dbReference type="Proteomes" id="UP001497480">
    <property type="component" value="Unassembled WGS sequence"/>
</dbReference>
<keyword evidence="7" id="KW-0964">Secreted</keyword>
<dbReference type="Pfam" id="PF00069">
    <property type="entry name" value="Pkinase"/>
    <property type="match status" value="1"/>
</dbReference>
<keyword evidence="8" id="KW-0723">Serine/threonine-protein kinase</keyword>
<evidence type="ECO:0000256" key="14">
    <source>
        <dbReference type="ARBA" id="ARBA00022737"/>
    </source>
</evidence>
<evidence type="ECO:0000256" key="16">
    <source>
        <dbReference type="ARBA" id="ARBA00022777"/>
    </source>
</evidence>
<dbReference type="PANTHER" id="PTHR48053:SF168">
    <property type="entry name" value="LRR RECEPTOR-LIKE KINASE FAMILY PROTEIN"/>
    <property type="match status" value="1"/>
</dbReference>
<keyword evidence="10" id="KW-0433">Leucine-rich repeat</keyword>
<dbReference type="GO" id="GO:0004674">
    <property type="term" value="F:protein serine/threonine kinase activity"/>
    <property type="evidence" value="ECO:0007669"/>
    <property type="project" value="UniProtKB-KW"/>
</dbReference>
<reference evidence="30 31" key="1">
    <citation type="submission" date="2024-03" db="EMBL/GenBank/DDBJ databases">
        <authorList>
            <person name="Martinez-Hernandez J."/>
        </authorList>
    </citation>
    <scope>NUCLEOTIDE SEQUENCE [LARGE SCALE GENOMIC DNA]</scope>
</reference>
<evidence type="ECO:0000256" key="2">
    <source>
        <dbReference type="ARBA" id="ARBA00004191"/>
    </source>
</evidence>
<keyword evidence="6" id="KW-0134">Cell wall</keyword>
<feature type="binding site" evidence="27">
    <location>
        <position position="763"/>
    </location>
    <ligand>
        <name>ATP</name>
        <dbReference type="ChEBI" id="CHEBI:30616"/>
    </ligand>
</feature>
<dbReference type="InterPro" id="IPR013210">
    <property type="entry name" value="LRR_N_plant-typ"/>
</dbReference>
<dbReference type="SUPFAM" id="SSF52047">
    <property type="entry name" value="RNI-like"/>
    <property type="match status" value="1"/>
</dbReference>
<evidence type="ECO:0000256" key="11">
    <source>
        <dbReference type="ARBA" id="ARBA00022679"/>
    </source>
</evidence>
<dbReference type="InterPro" id="IPR011009">
    <property type="entry name" value="Kinase-like_dom_sf"/>
</dbReference>
<keyword evidence="21" id="KW-1015">Disulfide bond</keyword>
<evidence type="ECO:0000256" key="23">
    <source>
        <dbReference type="ARBA" id="ARBA00023180"/>
    </source>
</evidence>
<comment type="catalytic activity">
    <reaction evidence="25">
        <text>L-threonyl-[protein] + ATP = O-phospho-L-threonyl-[protein] + ADP + H(+)</text>
        <dbReference type="Rhea" id="RHEA:46608"/>
        <dbReference type="Rhea" id="RHEA-COMP:11060"/>
        <dbReference type="Rhea" id="RHEA-COMP:11605"/>
        <dbReference type="ChEBI" id="CHEBI:15378"/>
        <dbReference type="ChEBI" id="CHEBI:30013"/>
        <dbReference type="ChEBI" id="CHEBI:30616"/>
        <dbReference type="ChEBI" id="CHEBI:61977"/>
        <dbReference type="ChEBI" id="CHEBI:456216"/>
        <dbReference type="EC" id="2.7.11.1"/>
    </reaction>
</comment>
<feature type="domain" description="Protein kinase" evidence="29">
    <location>
        <begin position="734"/>
        <end position="1005"/>
    </location>
</feature>
<dbReference type="PANTHER" id="PTHR48053">
    <property type="entry name" value="LEUCINE RICH REPEAT FAMILY PROTEIN, EXPRESSED"/>
    <property type="match status" value="1"/>
</dbReference>
<keyword evidence="23" id="KW-0325">Glycoprotein</keyword>
<evidence type="ECO:0000256" key="6">
    <source>
        <dbReference type="ARBA" id="ARBA00022512"/>
    </source>
</evidence>
<protein>
    <recommendedName>
        <fullName evidence="5">non-specific serine/threonine protein kinase</fullName>
        <ecNumber evidence="5">2.7.11.1</ecNumber>
    </recommendedName>
</protein>
<dbReference type="GO" id="GO:0005524">
    <property type="term" value="F:ATP binding"/>
    <property type="evidence" value="ECO:0007669"/>
    <property type="project" value="UniProtKB-UniRule"/>
</dbReference>
<dbReference type="InterPro" id="IPR051716">
    <property type="entry name" value="Plant_RL_S/T_kinase"/>
</dbReference>
<evidence type="ECO:0000256" key="8">
    <source>
        <dbReference type="ARBA" id="ARBA00022527"/>
    </source>
</evidence>
<dbReference type="InterPro" id="IPR000719">
    <property type="entry name" value="Prot_kinase_dom"/>
</dbReference>
<dbReference type="SUPFAM" id="SSF56112">
    <property type="entry name" value="Protein kinase-like (PK-like)"/>
    <property type="match status" value="1"/>
</dbReference>
<dbReference type="EMBL" id="CAXHTB010000013">
    <property type="protein sequence ID" value="CAL0317591.1"/>
    <property type="molecule type" value="Genomic_DNA"/>
</dbReference>
<dbReference type="InterPro" id="IPR003591">
    <property type="entry name" value="Leu-rich_rpt_typical-subtyp"/>
</dbReference>
<evidence type="ECO:0000313" key="30">
    <source>
        <dbReference type="EMBL" id="CAL0317591.1"/>
    </source>
</evidence>
<evidence type="ECO:0000256" key="22">
    <source>
        <dbReference type="ARBA" id="ARBA00023170"/>
    </source>
</evidence>
<keyword evidence="31" id="KW-1185">Reference proteome</keyword>
<dbReference type="AlphaFoldDB" id="A0AAV1X9I1"/>
<evidence type="ECO:0000256" key="5">
    <source>
        <dbReference type="ARBA" id="ARBA00012513"/>
    </source>
</evidence>
<evidence type="ECO:0000256" key="7">
    <source>
        <dbReference type="ARBA" id="ARBA00022525"/>
    </source>
</evidence>
<dbReference type="PROSITE" id="PS00109">
    <property type="entry name" value="PROTEIN_KINASE_TYR"/>
    <property type="match status" value="1"/>
</dbReference>
<dbReference type="PROSITE" id="PS00107">
    <property type="entry name" value="PROTEIN_KINASE_ATP"/>
    <property type="match status" value="1"/>
</dbReference>
<organism evidence="30 31">
    <name type="scientific">Lupinus luteus</name>
    <name type="common">European yellow lupine</name>
    <dbReference type="NCBI Taxonomy" id="3873"/>
    <lineage>
        <taxon>Eukaryota</taxon>
        <taxon>Viridiplantae</taxon>
        <taxon>Streptophyta</taxon>
        <taxon>Embryophyta</taxon>
        <taxon>Tracheophyta</taxon>
        <taxon>Spermatophyta</taxon>
        <taxon>Magnoliopsida</taxon>
        <taxon>eudicotyledons</taxon>
        <taxon>Gunneridae</taxon>
        <taxon>Pentapetalae</taxon>
        <taxon>rosids</taxon>
        <taxon>fabids</taxon>
        <taxon>Fabales</taxon>
        <taxon>Fabaceae</taxon>
        <taxon>Papilionoideae</taxon>
        <taxon>50 kb inversion clade</taxon>
        <taxon>genistoids sensu lato</taxon>
        <taxon>core genistoids</taxon>
        <taxon>Genisteae</taxon>
        <taxon>Lupinus</taxon>
    </lineage>
</organism>
<evidence type="ECO:0000256" key="17">
    <source>
        <dbReference type="ARBA" id="ARBA00022821"/>
    </source>
</evidence>
<dbReference type="InterPro" id="IPR055414">
    <property type="entry name" value="LRR_R13L4/SHOC2-like"/>
</dbReference>
<comment type="subcellular location">
    <subcellularLocation>
        <location evidence="3">Cell membrane</location>
    </subcellularLocation>
    <subcellularLocation>
        <location evidence="1">Membrane</location>
        <topology evidence="1">Peripheral membrane protein</topology>
    </subcellularLocation>
    <subcellularLocation>
        <location evidence="4">Membrane</location>
        <topology evidence="4">Single-pass type I membrane protein</topology>
    </subcellularLocation>
    <subcellularLocation>
        <location evidence="2">Secreted</location>
        <location evidence="2">Cell wall</location>
    </subcellularLocation>
</comment>
<evidence type="ECO:0000256" key="21">
    <source>
        <dbReference type="ARBA" id="ARBA00023157"/>
    </source>
</evidence>
<evidence type="ECO:0000313" key="31">
    <source>
        <dbReference type="Proteomes" id="UP001497480"/>
    </source>
</evidence>
<dbReference type="Pfam" id="PF00560">
    <property type="entry name" value="LRR_1"/>
    <property type="match status" value="1"/>
</dbReference>
<dbReference type="FunFam" id="3.80.10.10:FF:000383">
    <property type="entry name" value="Leucine-rich repeat receptor protein kinase EMS1"/>
    <property type="match status" value="1"/>
</dbReference>
<evidence type="ECO:0000256" key="15">
    <source>
        <dbReference type="ARBA" id="ARBA00022741"/>
    </source>
</evidence>
<comment type="similarity">
    <text evidence="24">Belongs to the polygalacturonase-inhibiting protein family.</text>
</comment>
<name>A0AAV1X9I1_LUPLU</name>
<keyword evidence="19 28" id="KW-1133">Transmembrane helix</keyword>
<dbReference type="InterPro" id="IPR001611">
    <property type="entry name" value="Leu-rich_rpt"/>
</dbReference>
<dbReference type="Pfam" id="PF08263">
    <property type="entry name" value="LRRNT_2"/>
    <property type="match status" value="1"/>
</dbReference>
<evidence type="ECO:0000256" key="13">
    <source>
        <dbReference type="ARBA" id="ARBA00022729"/>
    </source>
</evidence>
<evidence type="ECO:0000256" key="3">
    <source>
        <dbReference type="ARBA" id="ARBA00004236"/>
    </source>
</evidence>
<comment type="caution">
    <text evidence="30">The sequence shown here is derived from an EMBL/GenBank/DDBJ whole genome shotgun (WGS) entry which is preliminary data.</text>
</comment>
<accession>A0AAV1X9I1</accession>
<keyword evidence="11" id="KW-0808">Transferase</keyword>
<keyword evidence="15 27" id="KW-0547">Nucleotide-binding</keyword>
<dbReference type="Gene3D" id="1.10.510.10">
    <property type="entry name" value="Transferase(Phosphotransferase) domain 1"/>
    <property type="match status" value="1"/>
</dbReference>
<comment type="catalytic activity">
    <reaction evidence="26">
        <text>L-seryl-[protein] + ATP = O-phospho-L-seryl-[protein] + ADP + H(+)</text>
        <dbReference type="Rhea" id="RHEA:17989"/>
        <dbReference type="Rhea" id="RHEA-COMP:9863"/>
        <dbReference type="Rhea" id="RHEA-COMP:11604"/>
        <dbReference type="ChEBI" id="CHEBI:15378"/>
        <dbReference type="ChEBI" id="CHEBI:29999"/>
        <dbReference type="ChEBI" id="CHEBI:30616"/>
        <dbReference type="ChEBI" id="CHEBI:83421"/>
        <dbReference type="ChEBI" id="CHEBI:456216"/>
        <dbReference type="EC" id="2.7.11.1"/>
    </reaction>
</comment>
<keyword evidence="20 28" id="KW-0472">Membrane</keyword>
<evidence type="ECO:0000256" key="4">
    <source>
        <dbReference type="ARBA" id="ARBA00004479"/>
    </source>
</evidence>
<evidence type="ECO:0000256" key="20">
    <source>
        <dbReference type="ARBA" id="ARBA00023136"/>
    </source>
</evidence>
<dbReference type="GO" id="GO:0006952">
    <property type="term" value="P:defense response"/>
    <property type="evidence" value="ECO:0007669"/>
    <property type="project" value="UniProtKB-KW"/>
</dbReference>
<evidence type="ECO:0000256" key="12">
    <source>
        <dbReference type="ARBA" id="ARBA00022692"/>
    </source>
</evidence>
<dbReference type="Pfam" id="PF23598">
    <property type="entry name" value="LRR_14"/>
    <property type="match status" value="1"/>
</dbReference>
<dbReference type="Pfam" id="PF13855">
    <property type="entry name" value="LRR_8"/>
    <property type="match status" value="2"/>
</dbReference>
<keyword evidence="16" id="KW-0418">Kinase</keyword>
<evidence type="ECO:0000256" key="26">
    <source>
        <dbReference type="ARBA" id="ARBA00048679"/>
    </source>
</evidence>
<dbReference type="SMART" id="SM00369">
    <property type="entry name" value="LRR_TYP"/>
    <property type="match status" value="9"/>
</dbReference>
<dbReference type="InterPro" id="IPR032675">
    <property type="entry name" value="LRR_dom_sf"/>
</dbReference>
<dbReference type="PROSITE" id="PS50011">
    <property type="entry name" value="PROTEIN_KINASE_DOM"/>
    <property type="match status" value="1"/>
</dbReference>
<evidence type="ECO:0000256" key="9">
    <source>
        <dbReference type="ARBA" id="ARBA00022553"/>
    </source>
</evidence>
<dbReference type="FunFam" id="3.80.10.10:FF:000177">
    <property type="entry name" value="Leucine-rich repeat receptor-like serine/threonine-protein kinase At1g17230"/>
    <property type="match status" value="1"/>
</dbReference>